<organism evidence="1">
    <name type="scientific">Anopheles braziliensis</name>
    <dbReference type="NCBI Taxonomy" id="58242"/>
    <lineage>
        <taxon>Eukaryota</taxon>
        <taxon>Metazoa</taxon>
        <taxon>Ecdysozoa</taxon>
        <taxon>Arthropoda</taxon>
        <taxon>Hexapoda</taxon>
        <taxon>Insecta</taxon>
        <taxon>Pterygota</taxon>
        <taxon>Neoptera</taxon>
        <taxon>Endopterygota</taxon>
        <taxon>Diptera</taxon>
        <taxon>Nematocera</taxon>
        <taxon>Culicoidea</taxon>
        <taxon>Culicidae</taxon>
        <taxon>Anophelinae</taxon>
        <taxon>Anopheles</taxon>
    </lineage>
</organism>
<protein>
    <submittedName>
        <fullName evidence="1">Putative secreted peptide</fullName>
    </submittedName>
</protein>
<proteinExistence type="predicted"/>
<dbReference type="AlphaFoldDB" id="A0A2M3ZVP5"/>
<sequence>MASFSKLRFSCCNRETFGIALTCLLRFGTAASFSFDSIFSSRSTRKLRTNFSNSSSLIASENGVMVRYDSS</sequence>
<evidence type="ECO:0000313" key="1">
    <source>
        <dbReference type="EMBL" id="MBW32591.1"/>
    </source>
</evidence>
<reference evidence="1" key="1">
    <citation type="submission" date="2018-01" db="EMBL/GenBank/DDBJ databases">
        <title>An insight into the sialome of Amazonian anophelines.</title>
        <authorList>
            <person name="Ribeiro J.M."/>
            <person name="Scarpassa V."/>
            <person name="Calvo E."/>
        </authorList>
    </citation>
    <scope>NUCLEOTIDE SEQUENCE</scope>
    <source>
        <tissue evidence="1">Salivary glands</tissue>
    </source>
</reference>
<dbReference type="EMBL" id="GGFM01011840">
    <property type="protein sequence ID" value="MBW32591.1"/>
    <property type="molecule type" value="Transcribed_RNA"/>
</dbReference>
<name>A0A2M3ZVP5_9DIPT</name>
<accession>A0A2M3ZVP5</accession>